<protein>
    <submittedName>
        <fullName evidence="1 2">Uncharacterized protein</fullName>
    </submittedName>
</protein>
<sequence length="212" mass="23587">MAKKTHYQGLIDRNKNDPKRLFSIVRTLLGKQPNAAFPSKTPLDELPTLFNDFFLDKVETIRASFDHSYTRDPVTSTDSTLASWDPVSIDELGQIIKSSAVKSCGLDPLPTDLLLKCLDPLLPLLLAIVNRGDANRAKEAIASAALDIQLTKPEAAIVITGDFNGASLHDALDPDLRTIRKFQHKMSQLSRSTIQQHKRCLQDHKPATHRQI</sequence>
<dbReference type="HOGENOM" id="CLU_1300722_0_0_1"/>
<gene>
    <name evidence="1" type="ORF">CAPTEDRAFT_213055</name>
</gene>
<keyword evidence="3" id="KW-1185">Reference proteome</keyword>
<dbReference type="EnsemblMetazoa" id="CapteT213055">
    <property type="protein sequence ID" value="CapteP213055"/>
    <property type="gene ID" value="CapteG213055"/>
</dbReference>
<reference evidence="3" key="1">
    <citation type="submission" date="2012-12" db="EMBL/GenBank/DDBJ databases">
        <authorList>
            <person name="Hellsten U."/>
            <person name="Grimwood J."/>
            <person name="Chapman J.A."/>
            <person name="Shapiro H."/>
            <person name="Aerts A."/>
            <person name="Otillar R.P."/>
            <person name="Terry A.Y."/>
            <person name="Boore J.L."/>
            <person name="Simakov O."/>
            <person name="Marletaz F."/>
            <person name="Cho S.-J."/>
            <person name="Edsinger-Gonzales E."/>
            <person name="Havlak P."/>
            <person name="Kuo D.-H."/>
            <person name="Larsson T."/>
            <person name="Lv J."/>
            <person name="Arendt D."/>
            <person name="Savage R."/>
            <person name="Osoegawa K."/>
            <person name="de Jong P."/>
            <person name="Lindberg D.R."/>
            <person name="Seaver E.C."/>
            <person name="Weisblat D.A."/>
            <person name="Putnam N.H."/>
            <person name="Grigoriev I.V."/>
            <person name="Rokhsar D.S."/>
        </authorList>
    </citation>
    <scope>NUCLEOTIDE SEQUENCE</scope>
    <source>
        <strain evidence="3">I ESC-2004</strain>
    </source>
</reference>
<dbReference type="EMBL" id="AMQN01017488">
    <property type="status" value="NOT_ANNOTATED_CDS"/>
    <property type="molecule type" value="Genomic_DNA"/>
</dbReference>
<dbReference type="EMBL" id="KB293188">
    <property type="protein sequence ID" value="ELU16296.1"/>
    <property type="molecule type" value="Genomic_DNA"/>
</dbReference>
<reference evidence="1 3" key="2">
    <citation type="journal article" date="2013" name="Nature">
        <title>Insights into bilaterian evolution from three spiralian genomes.</title>
        <authorList>
            <person name="Simakov O."/>
            <person name="Marletaz F."/>
            <person name="Cho S.J."/>
            <person name="Edsinger-Gonzales E."/>
            <person name="Havlak P."/>
            <person name="Hellsten U."/>
            <person name="Kuo D.H."/>
            <person name="Larsson T."/>
            <person name="Lv J."/>
            <person name="Arendt D."/>
            <person name="Savage R."/>
            <person name="Osoegawa K."/>
            <person name="de Jong P."/>
            <person name="Grimwood J."/>
            <person name="Chapman J.A."/>
            <person name="Shapiro H."/>
            <person name="Aerts A."/>
            <person name="Otillar R.P."/>
            <person name="Terry A.Y."/>
            <person name="Boore J.L."/>
            <person name="Grigoriev I.V."/>
            <person name="Lindberg D.R."/>
            <person name="Seaver E.C."/>
            <person name="Weisblat D.A."/>
            <person name="Putnam N.H."/>
            <person name="Rokhsar D.S."/>
        </authorList>
    </citation>
    <scope>NUCLEOTIDE SEQUENCE</scope>
    <source>
        <strain evidence="1 3">I ESC-2004</strain>
    </source>
</reference>
<reference evidence="2" key="3">
    <citation type="submission" date="2015-06" db="UniProtKB">
        <authorList>
            <consortium name="EnsemblMetazoa"/>
        </authorList>
    </citation>
    <scope>IDENTIFICATION</scope>
</reference>
<proteinExistence type="predicted"/>
<dbReference type="OrthoDB" id="10215742at2759"/>
<dbReference type="AlphaFoldDB" id="R7VJ12"/>
<evidence type="ECO:0000313" key="3">
    <source>
        <dbReference type="Proteomes" id="UP000014760"/>
    </source>
</evidence>
<dbReference type="STRING" id="283909.R7VJ12"/>
<accession>R7VJ12</accession>
<name>R7VJ12_CAPTE</name>
<dbReference type="Proteomes" id="UP000014760">
    <property type="component" value="Unassembled WGS sequence"/>
</dbReference>
<organism evidence="1">
    <name type="scientific">Capitella teleta</name>
    <name type="common">Polychaete worm</name>
    <dbReference type="NCBI Taxonomy" id="283909"/>
    <lineage>
        <taxon>Eukaryota</taxon>
        <taxon>Metazoa</taxon>
        <taxon>Spiralia</taxon>
        <taxon>Lophotrochozoa</taxon>
        <taxon>Annelida</taxon>
        <taxon>Polychaeta</taxon>
        <taxon>Sedentaria</taxon>
        <taxon>Scolecida</taxon>
        <taxon>Capitellidae</taxon>
        <taxon>Capitella</taxon>
    </lineage>
</organism>
<evidence type="ECO:0000313" key="1">
    <source>
        <dbReference type="EMBL" id="ELU16296.1"/>
    </source>
</evidence>
<evidence type="ECO:0000313" key="2">
    <source>
        <dbReference type="EnsemblMetazoa" id="CapteP213055"/>
    </source>
</evidence>